<dbReference type="Proteomes" id="UP000646827">
    <property type="component" value="Unassembled WGS sequence"/>
</dbReference>
<gene>
    <name evidence="9" type="ORF">INT45_001762</name>
</gene>
<dbReference type="PROSITE" id="PS50146">
    <property type="entry name" value="DAGK"/>
    <property type="match status" value="1"/>
</dbReference>
<proteinExistence type="inferred from homology"/>
<feature type="compositionally biased region" description="Polar residues" evidence="7">
    <location>
        <begin position="82"/>
        <end position="105"/>
    </location>
</feature>
<protein>
    <recommendedName>
        <fullName evidence="2">diacylglycerol kinase (ATP)</fullName>
        <ecNumber evidence="2">2.7.1.107</ecNumber>
    </recommendedName>
</protein>
<dbReference type="SUPFAM" id="SSF111331">
    <property type="entry name" value="NAD kinase/diacylglycerol kinase-like"/>
    <property type="match status" value="1"/>
</dbReference>
<dbReference type="InterPro" id="IPR017438">
    <property type="entry name" value="ATP-NAD_kinase_N"/>
</dbReference>
<evidence type="ECO:0000256" key="3">
    <source>
        <dbReference type="ARBA" id="ARBA00022679"/>
    </source>
</evidence>
<keyword evidence="6" id="KW-0067">ATP-binding</keyword>
<feature type="compositionally biased region" description="Basic and acidic residues" evidence="7">
    <location>
        <begin position="64"/>
        <end position="79"/>
    </location>
</feature>
<dbReference type="GO" id="GO:0016020">
    <property type="term" value="C:membrane"/>
    <property type="evidence" value="ECO:0007669"/>
    <property type="project" value="TreeGrafter"/>
</dbReference>
<dbReference type="GO" id="GO:0004143">
    <property type="term" value="F:ATP-dependent diacylglycerol kinase activity"/>
    <property type="evidence" value="ECO:0007669"/>
    <property type="project" value="UniProtKB-EC"/>
</dbReference>
<dbReference type="InterPro" id="IPR037607">
    <property type="entry name" value="DGK"/>
</dbReference>
<dbReference type="EC" id="2.7.1.107" evidence="2"/>
<name>A0A8H7RVI7_9FUNG</name>
<dbReference type="InterPro" id="IPR001206">
    <property type="entry name" value="Diacylglycerol_kinase_cat_dom"/>
</dbReference>
<dbReference type="InterPro" id="IPR000756">
    <property type="entry name" value="Diacylglycerol_kin_accessory"/>
</dbReference>
<evidence type="ECO:0000259" key="8">
    <source>
        <dbReference type="PROSITE" id="PS50146"/>
    </source>
</evidence>
<comment type="caution">
    <text evidence="9">The sequence shown here is derived from an EMBL/GenBank/DDBJ whole genome shotgun (WGS) entry which is preliminary data.</text>
</comment>
<keyword evidence="5" id="KW-0418">Kinase</keyword>
<organism evidence="9 10">
    <name type="scientific">Circinella minor</name>
    <dbReference type="NCBI Taxonomy" id="1195481"/>
    <lineage>
        <taxon>Eukaryota</taxon>
        <taxon>Fungi</taxon>
        <taxon>Fungi incertae sedis</taxon>
        <taxon>Mucoromycota</taxon>
        <taxon>Mucoromycotina</taxon>
        <taxon>Mucoromycetes</taxon>
        <taxon>Mucorales</taxon>
        <taxon>Lichtheimiaceae</taxon>
        <taxon>Circinella</taxon>
    </lineage>
</organism>
<evidence type="ECO:0000256" key="4">
    <source>
        <dbReference type="ARBA" id="ARBA00022741"/>
    </source>
</evidence>
<feature type="region of interest" description="Disordered" evidence="7">
    <location>
        <begin position="18"/>
        <end position="116"/>
    </location>
</feature>
<dbReference type="Pfam" id="PF00781">
    <property type="entry name" value="DAGK_cat"/>
    <property type="match status" value="1"/>
</dbReference>
<dbReference type="AlphaFoldDB" id="A0A8H7RVI7"/>
<sequence>MPSSLVFPSPLEIDPISFHNHHNDNDLKIHTKSSTATTMRPPPLKKLLTSELILPNNQRPIQKNNKDDFDIEQSHRRGDISPITTDSMSTTGANSSSWTPPRFSTSSEEDYDYSSPNTTTTTYAVDELLEHVHNTSVDGLLEDTEYENKPSIYLFIFCNPLSGDQKGSELVHLPFQHFRLRKLPQVQVEIHNILDPKDRQVGVNRIKLIQSRVKLGQLPPIVSQGNLSPAVRDRHIQVWSAGGDGTVMSVVEMLHDVDFNQIFFSCIPFGTGNDFSQVLGWGRTIPHRDILGRGLNHLEQLVTERLECSDAARLDLWQVEMSAHPSGYVKVAGPDRQDGHDVSEIKSSHHNYKSQQQTITRKMSNYMSIGVQGYVGSGFEKHRAGNRLANILVYTIESAKWVFWRKFPPVTSFIDKILQNDEPVLQFPNPPWRRQENNHHDKKDTIHHSNTDNSHISATLPHMTTHPIDFVIQNIPHIWGREVDLWGEAKTGLESVQNRSGPTDPTTWNPQRANDGRMEIMVIHNLFSYFKKLANIRQHVSRIGQFGTPFEILFRSPNHNNNSSQQRRRLWKSMNQYERDNVICIMCDGEFYIIKDPKSLKFVRYAQIWTLGRHDEKGTGRLVLDEHASSS</sequence>
<dbReference type="PANTHER" id="PTHR11255">
    <property type="entry name" value="DIACYLGLYCEROL KINASE"/>
    <property type="match status" value="1"/>
</dbReference>
<accession>A0A8H7RVI7</accession>
<keyword evidence="10" id="KW-1185">Reference proteome</keyword>
<dbReference type="GO" id="GO:0005524">
    <property type="term" value="F:ATP binding"/>
    <property type="evidence" value="ECO:0007669"/>
    <property type="project" value="UniProtKB-KW"/>
</dbReference>
<reference evidence="9 10" key="1">
    <citation type="submission" date="2020-12" db="EMBL/GenBank/DDBJ databases">
        <title>Metabolic potential, ecology and presence of endohyphal bacteria is reflected in genomic diversity of Mucoromycotina.</title>
        <authorList>
            <person name="Muszewska A."/>
            <person name="Okrasinska A."/>
            <person name="Steczkiewicz K."/>
            <person name="Drgas O."/>
            <person name="Orlowska M."/>
            <person name="Perlinska-Lenart U."/>
            <person name="Aleksandrzak-Piekarczyk T."/>
            <person name="Szatraj K."/>
            <person name="Zielenkiewicz U."/>
            <person name="Pilsyk S."/>
            <person name="Malc E."/>
            <person name="Mieczkowski P."/>
            <person name="Kruszewska J.S."/>
            <person name="Biernat P."/>
            <person name="Pawlowska J."/>
        </authorList>
    </citation>
    <scope>NUCLEOTIDE SEQUENCE [LARGE SCALE GENOMIC DNA]</scope>
    <source>
        <strain evidence="9 10">CBS 142.35</strain>
    </source>
</reference>
<evidence type="ECO:0000256" key="6">
    <source>
        <dbReference type="ARBA" id="ARBA00022840"/>
    </source>
</evidence>
<evidence type="ECO:0000256" key="2">
    <source>
        <dbReference type="ARBA" id="ARBA00012133"/>
    </source>
</evidence>
<dbReference type="InterPro" id="IPR016064">
    <property type="entry name" value="NAD/diacylglycerol_kinase_sf"/>
</dbReference>
<keyword evidence="4" id="KW-0547">Nucleotide-binding</keyword>
<dbReference type="EMBL" id="JAEPRB010000286">
    <property type="protein sequence ID" value="KAG2217600.1"/>
    <property type="molecule type" value="Genomic_DNA"/>
</dbReference>
<dbReference type="Gene3D" id="3.40.50.10330">
    <property type="entry name" value="Probable inorganic polyphosphate/atp-NAD kinase, domain 1"/>
    <property type="match status" value="1"/>
</dbReference>
<evidence type="ECO:0000256" key="5">
    <source>
        <dbReference type="ARBA" id="ARBA00022777"/>
    </source>
</evidence>
<dbReference type="PANTHER" id="PTHR11255:SF121">
    <property type="entry name" value="DIACYLGLYCEROL KINASE (ATP)"/>
    <property type="match status" value="1"/>
</dbReference>
<dbReference type="Pfam" id="PF00609">
    <property type="entry name" value="DAGK_acc"/>
    <property type="match status" value="1"/>
</dbReference>
<dbReference type="GO" id="GO:0007200">
    <property type="term" value="P:phospholipase C-activating G protein-coupled receptor signaling pathway"/>
    <property type="evidence" value="ECO:0007669"/>
    <property type="project" value="InterPro"/>
</dbReference>
<evidence type="ECO:0000256" key="7">
    <source>
        <dbReference type="SAM" id="MobiDB-lite"/>
    </source>
</evidence>
<evidence type="ECO:0000313" key="9">
    <source>
        <dbReference type="EMBL" id="KAG2217600.1"/>
    </source>
</evidence>
<evidence type="ECO:0000256" key="1">
    <source>
        <dbReference type="ARBA" id="ARBA00009280"/>
    </source>
</evidence>
<feature type="domain" description="DAGKc" evidence="8">
    <location>
        <begin position="241"/>
        <end position="324"/>
    </location>
</feature>
<evidence type="ECO:0000313" key="10">
    <source>
        <dbReference type="Proteomes" id="UP000646827"/>
    </source>
</evidence>
<dbReference type="OrthoDB" id="242257at2759"/>
<comment type="similarity">
    <text evidence="1">Belongs to the eukaryotic diacylglycerol kinase family.</text>
</comment>
<keyword evidence="3" id="KW-0808">Transferase</keyword>